<organism evidence="2 3">
    <name type="scientific">Scleropages formosus</name>
    <name type="common">Asian bonytongue</name>
    <name type="synonym">Osteoglossum formosum</name>
    <dbReference type="NCBI Taxonomy" id="113540"/>
    <lineage>
        <taxon>Eukaryota</taxon>
        <taxon>Metazoa</taxon>
        <taxon>Chordata</taxon>
        <taxon>Craniata</taxon>
        <taxon>Vertebrata</taxon>
        <taxon>Euteleostomi</taxon>
        <taxon>Actinopterygii</taxon>
        <taxon>Neopterygii</taxon>
        <taxon>Teleostei</taxon>
        <taxon>Osteoglossocephala</taxon>
        <taxon>Osteoglossomorpha</taxon>
        <taxon>Osteoglossiformes</taxon>
        <taxon>Osteoglossidae</taxon>
        <taxon>Scleropages</taxon>
    </lineage>
</organism>
<feature type="region of interest" description="Disordered" evidence="1">
    <location>
        <begin position="109"/>
        <end position="148"/>
    </location>
</feature>
<comment type="caution">
    <text evidence="2">The sequence shown here is derived from an EMBL/GenBank/DDBJ whole genome shotgun (WGS) entry which is preliminary data.</text>
</comment>
<dbReference type="EMBL" id="JARO02004697">
    <property type="protein sequence ID" value="KPP68054.1"/>
    <property type="molecule type" value="Genomic_DNA"/>
</dbReference>
<evidence type="ECO:0000313" key="3">
    <source>
        <dbReference type="Proteomes" id="UP000034805"/>
    </source>
</evidence>
<feature type="region of interest" description="Disordered" evidence="1">
    <location>
        <begin position="207"/>
        <end position="231"/>
    </location>
</feature>
<protein>
    <submittedName>
        <fullName evidence="2">Uncharacterized protein</fullName>
    </submittedName>
</protein>
<evidence type="ECO:0000313" key="2">
    <source>
        <dbReference type="EMBL" id="KPP68054.1"/>
    </source>
</evidence>
<accession>A0A0P7X1L9</accession>
<sequence length="258" mass="29151">MFRKISAVFRPNHGHRSREGLSSDYHNACTVRLVRSTSMLIVGESRANPADSTLKRSKSALSIESTTALYYYRRQEDRIWLQCQNQGCLQYLEDLVALRRQYTNCVNNLRGNDKKATVPQKKKPPPPPPHAKESQVSGTKGRAPPAPSEADALQFFDAVIASCDPDPKLKPHIDDGNADVDFVVATSTSEHDLHSNWTLRDPRRFSTDDSRLKGSQARAKGRTVGERRQLQRNPIHLPKVAESAFHTLRFRPKLKKKD</sequence>
<gene>
    <name evidence="2" type="ORF">Z043_113295</name>
</gene>
<dbReference type="Proteomes" id="UP000034805">
    <property type="component" value="Unassembled WGS sequence"/>
</dbReference>
<proteinExistence type="predicted"/>
<dbReference type="AlphaFoldDB" id="A0A0P7X1L9"/>
<name>A0A0P7X1L9_SCLFO</name>
<evidence type="ECO:0000256" key="1">
    <source>
        <dbReference type="SAM" id="MobiDB-lite"/>
    </source>
</evidence>
<reference evidence="2 3" key="1">
    <citation type="submission" date="2015-08" db="EMBL/GenBank/DDBJ databases">
        <title>The genome of the Asian arowana (Scleropages formosus).</title>
        <authorList>
            <person name="Tan M.H."/>
            <person name="Gan H.M."/>
            <person name="Croft L.J."/>
            <person name="Austin C.M."/>
        </authorList>
    </citation>
    <scope>NUCLEOTIDE SEQUENCE [LARGE SCALE GENOMIC DNA]</scope>
    <source>
        <strain evidence="2">Aro1</strain>
    </source>
</reference>